<keyword evidence="1" id="KW-0732">Signal</keyword>
<feature type="chain" id="PRO_5042908312" description="Secreted protein" evidence="1">
    <location>
        <begin position="29"/>
        <end position="88"/>
    </location>
</feature>
<gene>
    <name evidence="2" type="ORF">WN944_012806</name>
</gene>
<name>A0AAP0M5E3_9ROSI</name>
<accession>A0AAP0M5E3</accession>
<feature type="signal peptide" evidence="1">
    <location>
        <begin position="1"/>
        <end position="28"/>
    </location>
</feature>
<dbReference type="EMBL" id="JBCGBO010000005">
    <property type="protein sequence ID" value="KAK9197623.1"/>
    <property type="molecule type" value="Genomic_DNA"/>
</dbReference>
<protein>
    <recommendedName>
        <fullName evidence="4">Secreted protein</fullName>
    </recommendedName>
</protein>
<keyword evidence="3" id="KW-1185">Reference proteome</keyword>
<evidence type="ECO:0008006" key="4">
    <source>
        <dbReference type="Google" id="ProtNLM"/>
    </source>
</evidence>
<evidence type="ECO:0000256" key="1">
    <source>
        <dbReference type="SAM" id="SignalP"/>
    </source>
</evidence>
<dbReference type="Proteomes" id="UP001428341">
    <property type="component" value="Unassembled WGS sequence"/>
</dbReference>
<proteinExistence type="predicted"/>
<organism evidence="2 3">
    <name type="scientific">Citrus x changshan-huyou</name>
    <dbReference type="NCBI Taxonomy" id="2935761"/>
    <lineage>
        <taxon>Eukaryota</taxon>
        <taxon>Viridiplantae</taxon>
        <taxon>Streptophyta</taxon>
        <taxon>Embryophyta</taxon>
        <taxon>Tracheophyta</taxon>
        <taxon>Spermatophyta</taxon>
        <taxon>Magnoliopsida</taxon>
        <taxon>eudicotyledons</taxon>
        <taxon>Gunneridae</taxon>
        <taxon>Pentapetalae</taxon>
        <taxon>rosids</taxon>
        <taxon>malvids</taxon>
        <taxon>Sapindales</taxon>
        <taxon>Rutaceae</taxon>
        <taxon>Aurantioideae</taxon>
        <taxon>Citrus</taxon>
    </lineage>
</organism>
<reference evidence="2 3" key="1">
    <citation type="submission" date="2024-05" db="EMBL/GenBank/DDBJ databases">
        <title>Haplotype-resolved chromosome-level genome assembly of Huyou (Citrus changshanensis).</title>
        <authorList>
            <person name="Miao C."/>
            <person name="Chen W."/>
            <person name="Wu Y."/>
            <person name="Wang L."/>
            <person name="Zhao S."/>
            <person name="Grierson D."/>
            <person name="Xu C."/>
            <person name="Chen K."/>
        </authorList>
    </citation>
    <scope>NUCLEOTIDE SEQUENCE [LARGE SCALE GENOMIC DNA]</scope>
    <source>
        <strain evidence="2">01-14</strain>
        <tissue evidence="2">Leaf</tissue>
    </source>
</reference>
<dbReference type="AlphaFoldDB" id="A0AAP0M5E3"/>
<evidence type="ECO:0000313" key="3">
    <source>
        <dbReference type="Proteomes" id="UP001428341"/>
    </source>
</evidence>
<evidence type="ECO:0000313" key="2">
    <source>
        <dbReference type="EMBL" id="KAK9197623.1"/>
    </source>
</evidence>
<sequence length="88" mass="9506">MSTGIPIKLVILGVKFCVLLTWNALAHAVHVNEGANHVTSSKQKRQHCCGTRFVSRTNCVAAVDAVLSSTTKDVPHLTASIRRQSLPN</sequence>
<comment type="caution">
    <text evidence="2">The sequence shown here is derived from an EMBL/GenBank/DDBJ whole genome shotgun (WGS) entry which is preliminary data.</text>
</comment>